<evidence type="ECO:0000256" key="1">
    <source>
        <dbReference type="SAM" id="Phobius"/>
    </source>
</evidence>
<keyword evidence="1" id="KW-0812">Transmembrane</keyword>
<feature type="transmembrane region" description="Helical" evidence="1">
    <location>
        <begin position="80"/>
        <end position="99"/>
    </location>
</feature>
<keyword evidence="1" id="KW-1133">Transmembrane helix</keyword>
<protein>
    <submittedName>
        <fullName evidence="2">Uncharacterized protein</fullName>
    </submittedName>
</protein>
<keyword evidence="1" id="KW-0472">Membrane</keyword>
<sequence length="101" mass="11609">MISHEENKIYCAWQKYFSDLVFIRDITFNLLPDHKSRTSDGLRVLLCHLAAVVNLLVLLYELMEFLTHTADKKTSGNSVLLLLVNIPIAILYMGILIDFKL</sequence>
<name>A0A1M4WVG1_9FLAO</name>
<reference evidence="3" key="1">
    <citation type="submission" date="2016-11" db="EMBL/GenBank/DDBJ databases">
        <authorList>
            <person name="Varghese N."/>
            <person name="Submissions S."/>
        </authorList>
    </citation>
    <scope>NUCLEOTIDE SEQUENCE [LARGE SCALE GENOMIC DNA]</scope>
    <source>
        <strain evidence="3">YR203</strain>
    </source>
</reference>
<feature type="transmembrane region" description="Helical" evidence="1">
    <location>
        <begin position="42"/>
        <end position="60"/>
    </location>
</feature>
<gene>
    <name evidence="2" type="ORF">SAMN02787073_1264</name>
</gene>
<evidence type="ECO:0000313" key="2">
    <source>
        <dbReference type="EMBL" id="SHE85281.1"/>
    </source>
</evidence>
<accession>A0A1M4WVG1</accession>
<dbReference type="AlphaFoldDB" id="A0A1M4WVG1"/>
<evidence type="ECO:0000313" key="3">
    <source>
        <dbReference type="Proteomes" id="UP000184108"/>
    </source>
</evidence>
<dbReference type="RefSeq" id="WP_073171869.1">
    <property type="nucleotide sequence ID" value="NZ_FQVE01000001.1"/>
</dbReference>
<dbReference type="EMBL" id="FQVE01000001">
    <property type="protein sequence ID" value="SHE85281.1"/>
    <property type="molecule type" value="Genomic_DNA"/>
</dbReference>
<proteinExistence type="predicted"/>
<organism evidence="2 3">
    <name type="scientific">Chryseobacterium vrystaatense</name>
    <dbReference type="NCBI Taxonomy" id="307480"/>
    <lineage>
        <taxon>Bacteria</taxon>
        <taxon>Pseudomonadati</taxon>
        <taxon>Bacteroidota</taxon>
        <taxon>Flavobacteriia</taxon>
        <taxon>Flavobacteriales</taxon>
        <taxon>Weeksellaceae</taxon>
        <taxon>Chryseobacterium group</taxon>
        <taxon>Chryseobacterium</taxon>
    </lineage>
</organism>
<dbReference type="Proteomes" id="UP000184108">
    <property type="component" value="Unassembled WGS sequence"/>
</dbReference>